<dbReference type="PANTHER" id="PTHR11960">
    <property type="entry name" value="EUKARYOTIC TRANSLATION INITIATION FACTOR 4E RELATED"/>
    <property type="match status" value="1"/>
</dbReference>
<keyword evidence="4 6" id="KW-0694">RNA-binding</keyword>
<dbReference type="Gene3D" id="3.30.760.10">
    <property type="entry name" value="RNA Cap, Translation Initiation Factor Eif4e"/>
    <property type="match status" value="1"/>
</dbReference>
<reference evidence="7 8" key="1">
    <citation type="submission" date="2021-06" db="EMBL/GenBank/DDBJ databases">
        <authorList>
            <person name="Palmer J.M."/>
        </authorList>
    </citation>
    <scope>NUCLEOTIDE SEQUENCE [LARGE SCALE GENOMIC DNA]</scope>
    <source>
        <strain evidence="7 8">CL_MEX2019</strain>
        <tissue evidence="7">Muscle</tissue>
    </source>
</reference>
<evidence type="ECO:0000256" key="4">
    <source>
        <dbReference type="ARBA" id="ARBA00022884"/>
    </source>
</evidence>
<dbReference type="Proteomes" id="UP001352852">
    <property type="component" value="Unassembled WGS sequence"/>
</dbReference>
<dbReference type="PANTHER" id="PTHR11960:SF66">
    <property type="entry name" value="EUKARYOTIC TRANSLATION INITIATION FACTOR 4E TYPE 3"/>
    <property type="match status" value="1"/>
</dbReference>
<evidence type="ECO:0000256" key="3">
    <source>
        <dbReference type="ARBA" id="ARBA00022845"/>
    </source>
</evidence>
<dbReference type="Pfam" id="PF01652">
    <property type="entry name" value="IF4E"/>
    <property type="match status" value="1"/>
</dbReference>
<name>A0ABU7EAL1_9TELE</name>
<keyword evidence="2 6" id="KW-0396">Initiation factor</keyword>
<evidence type="ECO:0000256" key="5">
    <source>
        <dbReference type="ARBA" id="ARBA00022917"/>
    </source>
</evidence>
<keyword evidence="8" id="KW-1185">Reference proteome</keyword>
<comment type="caution">
    <text evidence="7">The sequence shown here is derived from an EMBL/GenBank/DDBJ whole genome shotgun (WGS) entry which is preliminary data.</text>
</comment>
<sequence>MAVPLAALQLSSAPSLEKNIHISDRDIGRVSHNRENDNLPLHSPWTFWLDRSLPGTTAAECESNLKKIYTVETVQNFWRVYNNIPSVSSLPLRCSYHLMRGERKPLWEEESNAKGGVWKMKVPKECTSSVWKELLLATIGEQFSDYCASGDEVVGVSISVRDREDIVQVWNGNASCADKSNVLGKIYELLPQTPFKAVFYKHSKNRPQEKQNRVNLLICVPKNGQNATQLGHQDGSRYHFRVSVGVGCTLARYRGRQRASRDLLTPPSVKDCPIAHISVSEVQMHESQSDPAGHTIQAIYIESRNTTENESQLKSSQTPPPEAPGVFSISICCQSSLKRVHKTSLTGTDLCLHSVTHWNDFQQ</sequence>
<keyword evidence="5 6" id="KW-0648">Protein biosynthesis</keyword>
<evidence type="ECO:0000256" key="1">
    <source>
        <dbReference type="ARBA" id="ARBA00009860"/>
    </source>
</evidence>
<dbReference type="SUPFAM" id="SSF55418">
    <property type="entry name" value="eIF4e-like"/>
    <property type="match status" value="1"/>
</dbReference>
<comment type="similarity">
    <text evidence="1 6">Belongs to the eukaryotic initiation factor 4E family.</text>
</comment>
<evidence type="ECO:0000256" key="6">
    <source>
        <dbReference type="RuleBase" id="RU004374"/>
    </source>
</evidence>
<evidence type="ECO:0008006" key="9">
    <source>
        <dbReference type="Google" id="ProtNLM"/>
    </source>
</evidence>
<accession>A0ABU7EAL1</accession>
<protein>
    <recommendedName>
        <fullName evidence="9">Eukaryotic translation initiation factor 4E type 3</fullName>
    </recommendedName>
</protein>
<proteinExistence type="inferred from homology"/>
<dbReference type="EMBL" id="JAHUTJ010050093">
    <property type="protein sequence ID" value="MED6283831.1"/>
    <property type="molecule type" value="Genomic_DNA"/>
</dbReference>
<dbReference type="InterPro" id="IPR001040">
    <property type="entry name" value="TIF_eIF_4E"/>
</dbReference>
<organism evidence="7 8">
    <name type="scientific">Characodon lateralis</name>
    <dbReference type="NCBI Taxonomy" id="208331"/>
    <lineage>
        <taxon>Eukaryota</taxon>
        <taxon>Metazoa</taxon>
        <taxon>Chordata</taxon>
        <taxon>Craniata</taxon>
        <taxon>Vertebrata</taxon>
        <taxon>Euteleostomi</taxon>
        <taxon>Actinopterygii</taxon>
        <taxon>Neopterygii</taxon>
        <taxon>Teleostei</taxon>
        <taxon>Neoteleostei</taxon>
        <taxon>Acanthomorphata</taxon>
        <taxon>Ovalentaria</taxon>
        <taxon>Atherinomorphae</taxon>
        <taxon>Cyprinodontiformes</taxon>
        <taxon>Goodeidae</taxon>
        <taxon>Characodon</taxon>
    </lineage>
</organism>
<gene>
    <name evidence="7" type="ORF">CHARACLAT_012915</name>
</gene>
<evidence type="ECO:0000256" key="2">
    <source>
        <dbReference type="ARBA" id="ARBA00022540"/>
    </source>
</evidence>
<evidence type="ECO:0000313" key="7">
    <source>
        <dbReference type="EMBL" id="MED6283831.1"/>
    </source>
</evidence>
<evidence type="ECO:0000313" key="8">
    <source>
        <dbReference type="Proteomes" id="UP001352852"/>
    </source>
</evidence>
<keyword evidence="3" id="KW-0810">Translation regulation</keyword>
<dbReference type="InterPro" id="IPR023398">
    <property type="entry name" value="TIF_eIF4e-like"/>
</dbReference>